<feature type="compositionally biased region" description="Low complexity" evidence="2">
    <location>
        <begin position="93"/>
        <end position="107"/>
    </location>
</feature>
<evidence type="ECO:0000259" key="3">
    <source>
        <dbReference type="Pfam" id="PF04782"/>
    </source>
</evidence>
<dbReference type="InterPro" id="IPR006868">
    <property type="entry name" value="DUF630"/>
</dbReference>
<protein>
    <recommendedName>
        <fullName evidence="8">DUF632 domain-containing protein</fullName>
    </recommendedName>
</protein>
<evidence type="ECO:0000256" key="2">
    <source>
        <dbReference type="SAM" id="MobiDB-lite"/>
    </source>
</evidence>
<organism evidence="5">
    <name type="scientific">Physcomitrium patens</name>
    <name type="common">Spreading-leaved earth moss</name>
    <name type="synonym">Physcomitrella patens</name>
    <dbReference type="NCBI Taxonomy" id="3218"/>
    <lineage>
        <taxon>Eukaryota</taxon>
        <taxon>Viridiplantae</taxon>
        <taxon>Streptophyta</taxon>
        <taxon>Embryophyta</taxon>
        <taxon>Bryophyta</taxon>
        <taxon>Bryophytina</taxon>
        <taxon>Bryopsida</taxon>
        <taxon>Funariidae</taxon>
        <taxon>Funariales</taxon>
        <taxon>Funariaceae</taxon>
        <taxon>Physcomitrium</taxon>
    </lineage>
</organism>
<feature type="coiled-coil region" evidence="1">
    <location>
        <begin position="898"/>
        <end position="925"/>
    </location>
</feature>
<accession>A0A2K1KH84</accession>
<reference evidence="6" key="3">
    <citation type="submission" date="2020-12" db="UniProtKB">
        <authorList>
            <consortium name="EnsemblPlants"/>
        </authorList>
    </citation>
    <scope>IDENTIFICATION</scope>
</reference>
<dbReference type="EnsemblPlants" id="Pp3c6_26190V3.3">
    <property type="protein sequence ID" value="Pp3c6_26190V3.3"/>
    <property type="gene ID" value="Pp3c6_26190"/>
</dbReference>
<dbReference type="Gramene" id="Pp3c6_26190V3.2">
    <property type="protein sequence ID" value="Pp3c6_26190V3.2"/>
    <property type="gene ID" value="Pp3c6_26190"/>
</dbReference>
<dbReference type="RefSeq" id="XP_024377618.1">
    <property type="nucleotide sequence ID" value="XM_024521850.2"/>
</dbReference>
<feature type="domain" description="DUF630" evidence="4">
    <location>
        <begin position="1"/>
        <end position="59"/>
    </location>
</feature>
<dbReference type="Pfam" id="PF04782">
    <property type="entry name" value="DUF632"/>
    <property type="match status" value="1"/>
</dbReference>
<feature type="region of interest" description="Disordered" evidence="2">
    <location>
        <begin position="212"/>
        <end position="310"/>
    </location>
</feature>
<name>A0A2K1KH84_PHYPA</name>
<dbReference type="KEGG" id="ppp:112283306"/>
<keyword evidence="1" id="KW-0175">Coiled coil</keyword>
<dbReference type="Gramene" id="Pp3c6_26190V3.3">
    <property type="protein sequence ID" value="Pp3c6_26190V3.3"/>
    <property type="gene ID" value="Pp3c6_26190"/>
</dbReference>
<dbReference type="OMA" id="QWHLAFC"/>
<feature type="compositionally biased region" description="Basic and acidic residues" evidence="2">
    <location>
        <begin position="875"/>
        <end position="885"/>
    </location>
</feature>
<dbReference type="InterPro" id="IPR006867">
    <property type="entry name" value="DUF632"/>
</dbReference>
<evidence type="ECO:0000313" key="7">
    <source>
        <dbReference type="Proteomes" id="UP000006727"/>
    </source>
</evidence>
<evidence type="ECO:0000313" key="5">
    <source>
        <dbReference type="EMBL" id="PNR53123.1"/>
    </source>
</evidence>
<dbReference type="OrthoDB" id="1919226at2759"/>
<feature type="compositionally biased region" description="Basic and acidic residues" evidence="2">
    <location>
        <begin position="391"/>
        <end position="402"/>
    </location>
</feature>
<feature type="compositionally biased region" description="Polar residues" evidence="2">
    <location>
        <begin position="537"/>
        <end position="554"/>
    </location>
</feature>
<dbReference type="Gramene" id="Pp3c6_26190V3.1">
    <property type="protein sequence ID" value="Pp3c6_26190V3.1"/>
    <property type="gene ID" value="Pp3c6_26190"/>
</dbReference>
<dbReference type="Pfam" id="PF04783">
    <property type="entry name" value="DUF630"/>
    <property type="match status" value="1"/>
</dbReference>
<evidence type="ECO:0000259" key="4">
    <source>
        <dbReference type="Pfam" id="PF04783"/>
    </source>
</evidence>
<dbReference type="EnsemblPlants" id="Pp3c6_26190V3.2">
    <property type="protein sequence ID" value="Pp3c6_26190V3.2"/>
    <property type="gene ID" value="Pp3c6_26190"/>
</dbReference>
<feature type="compositionally biased region" description="Basic and acidic residues" evidence="2">
    <location>
        <begin position="252"/>
        <end position="310"/>
    </location>
</feature>
<dbReference type="EMBL" id="ABEU02000006">
    <property type="protein sequence ID" value="PNR53123.1"/>
    <property type="molecule type" value="Genomic_DNA"/>
</dbReference>
<evidence type="ECO:0000256" key="1">
    <source>
        <dbReference type="SAM" id="Coils"/>
    </source>
</evidence>
<reference evidence="5 7" key="1">
    <citation type="journal article" date="2008" name="Science">
        <title>The Physcomitrella genome reveals evolutionary insights into the conquest of land by plants.</title>
        <authorList>
            <person name="Rensing S."/>
            <person name="Lang D."/>
            <person name="Zimmer A."/>
            <person name="Terry A."/>
            <person name="Salamov A."/>
            <person name="Shapiro H."/>
            <person name="Nishiyama T."/>
            <person name="Perroud P.-F."/>
            <person name="Lindquist E."/>
            <person name="Kamisugi Y."/>
            <person name="Tanahashi T."/>
            <person name="Sakakibara K."/>
            <person name="Fujita T."/>
            <person name="Oishi K."/>
            <person name="Shin-I T."/>
            <person name="Kuroki Y."/>
            <person name="Toyoda A."/>
            <person name="Suzuki Y."/>
            <person name="Hashimoto A."/>
            <person name="Yamaguchi K."/>
            <person name="Sugano A."/>
            <person name="Kohara Y."/>
            <person name="Fujiyama A."/>
            <person name="Anterola A."/>
            <person name="Aoki S."/>
            <person name="Ashton N."/>
            <person name="Barbazuk W.B."/>
            <person name="Barker E."/>
            <person name="Bennetzen J."/>
            <person name="Bezanilla M."/>
            <person name="Blankenship R."/>
            <person name="Cho S.H."/>
            <person name="Dutcher S."/>
            <person name="Estelle M."/>
            <person name="Fawcett J.A."/>
            <person name="Gundlach H."/>
            <person name="Hanada K."/>
            <person name="Heyl A."/>
            <person name="Hicks K.A."/>
            <person name="Hugh J."/>
            <person name="Lohr M."/>
            <person name="Mayer K."/>
            <person name="Melkozernov A."/>
            <person name="Murata T."/>
            <person name="Nelson D."/>
            <person name="Pils B."/>
            <person name="Prigge M."/>
            <person name="Reiss B."/>
            <person name="Renner T."/>
            <person name="Rombauts S."/>
            <person name="Rushton P."/>
            <person name="Sanderfoot A."/>
            <person name="Schween G."/>
            <person name="Shiu S.-H."/>
            <person name="Stueber K."/>
            <person name="Theodoulou F.L."/>
            <person name="Tu H."/>
            <person name="Van de Peer Y."/>
            <person name="Verrier P.J."/>
            <person name="Waters E."/>
            <person name="Wood A."/>
            <person name="Yang L."/>
            <person name="Cove D."/>
            <person name="Cuming A."/>
            <person name="Hasebe M."/>
            <person name="Lucas S."/>
            <person name="Mishler D.B."/>
            <person name="Reski R."/>
            <person name="Grigoriev I."/>
            <person name="Quatrano R.S."/>
            <person name="Boore J.L."/>
        </authorList>
    </citation>
    <scope>NUCLEOTIDE SEQUENCE [LARGE SCALE GENOMIC DNA]</scope>
    <source>
        <strain evidence="6 7">cv. Gransden 2004</strain>
    </source>
</reference>
<keyword evidence="7" id="KW-1185">Reference proteome</keyword>
<evidence type="ECO:0008006" key="8">
    <source>
        <dbReference type="Google" id="ProtNLM"/>
    </source>
</evidence>
<feature type="domain" description="DUF632" evidence="3">
    <location>
        <begin position="476"/>
        <end position="817"/>
    </location>
</feature>
<feature type="region of interest" description="Disordered" evidence="2">
    <location>
        <begin position="387"/>
        <end position="454"/>
    </location>
</feature>
<dbReference type="PANTHER" id="PTHR21450:SF23">
    <property type="entry name" value="PROTEIN ALTERED PHOSPHATE STARVATION RESPONSE 1"/>
    <property type="match status" value="1"/>
</dbReference>
<feature type="region of interest" description="Disordered" evidence="2">
    <location>
        <begin position="852"/>
        <end position="885"/>
    </location>
</feature>
<feature type="coiled-coil region" evidence="1">
    <location>
        <begin position="593"/>
        <end position="620"/>
    </location>
</feature>
<dbReference type="GeneID" id="112283306"/>
<dbReference type="FunCoup" id="A0A2K1KH84">
    <property type="interactions" value="1254"/>
</dbReference>
<evidence type="ECO:0000313" key="6">
    <source>
        <dbReference type="EnsemblPlants" id="Pp3c6_26190V3.1"/>
    </source>
</evidence>
<feature type="region of interest" description="Disordered" evidence="2">
    <location>
        <begin position="531"/>
        <end position="554"/>
    </location>
</feature>
<reference evidence="5 7" key="2">
    <citation type="journal article" date="2018" name="Plant J.">
        <title>The Physcomitrella patens chromosome-scale assembly reveals moss genome structure and evolution.</title>
        <authorList>
            <person name="Lang D."/>
            <person name="Ullrich K.K."/>
            <person name="Murat F."/>
            <person name="Fuchs J."/>
            <person name="Jenkins J."/>
            <person name="Haas F.B."/>
            <person name="Piednoel M."/>
            <person name="Gundlach H."/>
            <person name="Van Bel M."/>
            <person name="Meyberg R."/>
            <person name="Vives C."/>
            <person name="Morata J."/>
            <person name="Symeonidi A."/>
            <person name="Hiss M."/>
            <person name="Muchero W."/>
            <person name="Kamisugi Y."/>
            <person name="Saleh O."/>
            <person name="Blanc G."/>
            <person name="Decker E.L."/>
            <person name="van Gessel N."/>
            <person name="Grimwood J."/>
            <person name="Hayes R.D."/>
            <person name="Graham S.W."/>
            <person name="Gunter L.E."/>
            <person name="McDaniel S.F."/>
            <person name="Hoernstein S.N.W."/>
            <person name="Larsson A."/>
            <person name="Li F.W."/>
            <person name="Perroud P.F."/>
            <person name="Phillips J."/>
            <person name="Ranjan P."/>
            <person name="Rokshar D.S."/>
            <person name="Rothfels C.J."/>
            <person name="Schneider L."/>
            <person name="Shu S."/>
            <person name="Stevenson D.W."/>
            <person name="Thummler F."/>
            <person name="Tillich M."/>
            <person name="Villarreal Aguilar J.C."/>
            <person name="Widiez T."/>
            <person name="Wong G.K."/>
            <person name="Wymore A."/>
            <person name="Zhang Y."/>
            <person name="Zimmer A.D."/>
            <person name="Quatrano R.S."/>
            <person name="Mayer K.F.X."/>
            <person name="Goodstein D."/>
            <person name="Casacuberta J.M."/>
            <person name="Vandepoele K."/>
            <person name="Reski R."/>
            <person name="Cuming A.C."/>
            <person name="Tuskan G.A."/>
            <person name="Maumus F."/>
            <person name="Salse J."/>
            <person name="Schmutz J."/>
            <person name="Rensing S.A."/>
        </authorList>
    </citation>
    <scope>NUCLEOTIDE SEQUENCE [LARGE SCALE GENOMIC DNA]</scope>
    <source>
        <strain evidence="6 7">cv. Gransden 2004</strain>
    </source>
</reference>
<dbReference type="Proteomes" id="UP000006727">
    <property type="component" value="Chromosome 6"/>
</dbReference>
<dbReference type="EnsemblPlants" id="Pp3c6_26190V3.1">
    <property type="protein sequence ID" value="Pp3c6_26190V3.1"/>
    <property type="gene ID" value="Pp3c6_26190"/>
</dbReference>
<feature type="region of interest" description="Disordered" evidence="2">
    <location>
        <begin position="67"/>
        <end position="143"/>
    </location>
</feature>
<dbReference type="PANTHER" id="PTHR21450">
    <property type="entry name" value="PROTEIN ALTERED PHOSPHATE STARVATION RESPONSE 1"/>
    <property type="match status" value="1"/>
</dbReference>
<dbReference type="AlphaFoldDB" id="A0A2K1KH84"/>
<proteinExistence type="predicted"/>
<sequence length="971" mass="109817">MGCANSKVDNEEGVARCNQRKRLMKQTVASRHNLAASHAQFVVSLKGVGSAFRQFAEGEVKDVETHMICPPETPRTPRTPSLSLGPPPPPLLSPRSFSSGLSSMFLPRPLPHSPPQVNHVELRSPNSRAASSPDSSSMDFLPPPPPIIAKEYRMEHTLSVVPTKIYRFEESPNSYMPELYKLEESPPPPPLIQPVQLDDDWRYSTQNLPVSRIARKSSPPPTPTISRGSWQDLFMDPFRPSPPTFNYMQSRRNQESEEKQSQKMEERRREQESEQRRIQEAEQRRKNEVEQRRFDEKQRKAKELEDSRIWERKQMKVEEMEKSRAEAIPPKQPLEIIPHRSSSVEVECLEAVLDSNQKFLDQVSTSYPELEEADVPDLEDVDEVIWQPAKDTNDEKVDKFVEGPEPEPETPRRGSPQVQEQSLKPSKVAKAVKEAKSPTLGKSTSKPPKPEQREYATAKFNTNLAVIRAEKDDRDLLDVLKEVDDYFLKAAESGENVARMLETKKAHYHSSFSDGLKVVGESARINFLKLSGKSGPTGAQHSRTSSNTSVLTDDSASVTSMRSVSNMSVARWSEECGLTGSHAGTLDKLNAWEKKLYLEVKEAEAIRIELERKYHLFRNQDAKNEDQTNIDKTRASIKSLQTRMVVAIQAVDSAAQQVQKLKDDELYPQLLELLEGLGTMWRDMSLCHQAQLKAVVAMKKLDYSAACAPTTSSHRHSTAQLELALNKWSEGLGRFVQSQRDYLKNLTAWLRLSLMQFGNEELERSGSRSPLRSPGSPLQNTGASPVYSLCQRWQDALDQLADRVVLEAIGSFAAVVREMLSLQWEELRIKKRAEAHHKELEKREAALMSAAMRDPGSMPPPVPQTPSTTSGSDMDDGRSDSRTDSRYDIVPREVYSERAEVAEKRLKMEATRRKLEDELESERKAHMDTRAYTLNSLQAGLPQLFQAVIAFSNLEAEVHDKLNTGFKQPRH</sequence>
<dbReference type="RefSeq" id="XP_024377617.1">
    <property type="nucleotide sequence ID" value="XM_024521849.2"/>
</dbReference>
<dbReference type="PaxDb" id="3218-PP1S53_68V6.1"/>
<feature type="compositionally biased region" description="Low complexity" evidence="2">
    <location>
        <begin position="123"/>
        <end position="140"/>
    </location>
</feature>
<gene>
    <name evidence="6" type="primary">LOC112283306</name>
    <name evidence="5" type="ORF">PHYPA_009498</name>
</gene>